<accession>A0ACB0Y4C7</accession>
<name>A0ACB0Y4C7_MELEN</name>
<dbReference type="EMBL" id="CAVMJV010000005">
    <property type="protein sequence ID" value="CAK5031387.1"/>
    <property type="molecule type" value="Genomic_DNA"/>
</dbReference>
<evidence type="ECO:0000313" key="2">
    <source>
        <dbReference type="Proteomes" id="UP001497535"/>
    </source>
</evidence>
<proteinExistence type="predicted"/>
<sequence length="1014" mass="117243">MNSSDFRILSQSVQISQINFEKQSFRVSTEIAFIPLKSNLSNIILNIGRDCILPNEARFEGFGKVTIDDFDAIYTRNIFNLNFSTDQSNYSIQSCKKAFIEAIDSHLGDLIIKIPDQCINYVQTHKVMKLAMDLIVFKPRNVRLDFIYNWGIDSITTFYLFPPFKRIPRFLGIKFVFDISNENNISPSHLFTFRSNLISSTKEWLPCFESPSQLCVWRFEFTVPKNLTAICCGDLIDTTSVLDDDSLKTFHYQLLVPTAPGNIGFAIGDFQMYVQPEMPEIISFVLPSLMPLLRHTMTSLNRIFVFFEELLSCRFPYSTYWQVFVDQTPDELTTYSGLSIFSLNILYHKKILDTVQHMRQILAKAVAQQFFGCFVTSKDFSEIWLIGSISSFMTGIFVERFFGTCEFLFQVQKFLKDSCDYESRFGPITLRSKLEEFDESSSDRSLPELCSLLYLETLFKRGHLILRMLDKRLPKEQFIKVFQRILSIGMQNTQNLNKPAEWSQLLISTRSFMGIVTDVTGQEFPSFIEQWIDVGGHVEFHVSHAFNRKRNVIELELRQAVPTPIGCQRYAGPLTIVVQEIDGHFIHTVQVDAAVSKHDIQCHSKGRKLKKKKVILGTGEEVEMDLSQMDADSPVLWIRIDQEMLLLRQIFMTQPFYQWEFILLYERDVLAQQQAIEALHQFPRHQTLTILEDTVRNEKLYYRQFNFLIRKEAAFCLVHIYNSLPDSQLGKSPPLIDYIRQSFCCKTCPDIIQANNYVATSSNLQNYFLFQSLPSALGSIRGEGRKYCPNYIVEFLLGLIRLNDNSMNRYSDDYQRGSLIHALGKTLVMSENPIETPQEMSLHASSVLEEITHALNMDMMKPSFQRIVSTHCLQVLYELQRCHHIPQDTEVFWKFGLSKNVYAPLRFTALACIVAMIRRSRSQSFVGTILRLIDVVITDPNPYIRYSLAHRLCIQPPFEHTDNAAMYPLNTKRLCHAIWTIISNPATEARVRIYLSDLYFILYGADCPSNFSSY</sequence>
<comment type="caution">
    <text evidence="1">The sequence shown here is derived from an EMBL/GenBank/DDBJ whole genome shotgun (WGS) entry which is preliminary data.</text>
</comment>
<evidence type="ECO:0000313" key="1">
    <source>
        <dbReference type="EMBL" id="CAK5031387.1"/>
    </source>
</evidence>
<organism evidence="1 2">
    <name type="scientific">Meloidogyne enterolobii</name>
    <name type="common">Root-knot nematode worm</name>
    <name type="synonym">Meloidogyne mayaguensis</name>
    <dbReference type="NCBI Taxonomy" id="390850"/>
    <lineage>
        <taxon>Eukaryota</taxon>
        <taxon>Metazoa</taxon>
        <taxon>Ecdysozoa</taxon>
        <taxon>Nematoda</taxon>
        <taxon>Chromadorea</taxon>
        <taxon>Rhabditida</taxon>
        <taxon>Tylenchina</taxon>
        <taxon>Tylenchomorpha</taxon>
        <taxon>Tylenchoidea</taxon>
        <taxon>Meloidogynidae</taxon>
        <taxon>Meloidogyninae</taxon>
        <taxon>Meloidogyne</taxon>
    </lineage>
</organism>
<gene>
    <name evidence="1" type="ORF">MENTE1834_LOCUS7508</name>
</gene>
<keyword evidence="2" id="KW-1185">Reference proteome</keyword>
<dbReference type="Proteomes" id="UP001497535">
    <property type="component" value="Unassembled WGS sequence"/>
</dbReference>
<protein>
    <submittedName>
        <fullName evidence="1">Uncharacterized protein</fullName>
    </submittedName>
</protein>
<reference evidence="1" key="1">
    <citation type="submission" date="2023-11" db="EMBL/GenBank/DDBJ databases">
        <authorList>
            <person name="Poullet M."/>
        </authorList>
    </citation>
    <scope>NUCLEOTIDE SEQUENCE</scope>
    <source>
        <strain evidence="1">E1834</strain>
    </source>
</reference>